<evidence type="ECO:0000259" key="9">
    <source>
        <dbReference type="Pfam" id="PF12704"/>
    </source>
</evidence>
<dbReference type="InterPro" id="IPR051125">
    <property type="entry name" value="ABC-4/HrtB_transporter"/>
</dbReference>
<proteinExistence type="predicted"/>
<dbReference type="GO" id="GO:0005886">
    <property type="term" value="C:plasma membrane"/>
    <property type="evidence" value="ECO:0007669"/>
    <property type="project" value="UniProtKB-SubCell"/>
</dbReference>
<evidence type="ECO:0000259" key="8">
    <source>
        <dbReference type="Pfam" id="PF02687"/>
    </source>
</evidence>
<keyword evidence="3 7" id="KW-0812">Transmembrane</keyword>
<evidence type="ECO:0000313" key="11">
    <source>
        <dbReference type="Proteomes" id="UP000317178"/>
    </source>
</evidence>
<keyword evidence="11" id="KW-1185">Reference proteome</keyword>
<evidence type="ECO:0000313" key="10">
    <source>
        <dbReference type="EMBL" id="QDU81507.1"/>
    </source>
</evidence>
<comment type="subcellular location">
    <subcellularLocation>
        <location evidence="1">Cell membrane</location>
        <topology evidence="1">Multi-pass membrane protein</topology>
    </subcellularLocation>
</comment>
<feature type="transmembrane region" description="Helical" evidence="7">
    <location>
        <begin position="333"/>
        <end position="355"/>
    </location>
</feature>
<keyword evidence="2" id="KW-1003">Cell membrane</keyword>
<dbReference type="InterPro" id="IPR025857">
    <property type="entry name" value="MacB_PCD"/>
</dbReference>
<evidence type="ECO:0000256" key="4">
    <source>
        <dbReference type="ARBA" id="ARBA00022989"/>
    </source>
</evidence>
<organism evidence="10 11">
    <name type="scientific">Polystyrenella longa</name>
    <dbReference type="NCBI Taxonomy" id="2528007"/>
    <lineage>
        <taxon>Bacteria</taxon>
        <taxon>Pseudomonadati</taxon>
        <taxon>Planctomycetota</taxon>
        <taxon>Planctomycetia</taxon>
        <taxon>Planctomycetales</taxon>
        <taxon>Planctomycetaceae</taxon>
        <taxon>Polystyrenella</taxon>
    </lineage>
</organism>
<keyword evidence="5 7" id="KW-0472">Membrane</keyword>
<dbReference type="PANTHER" id="PTHR43738">
    <property type="entry name" value="ABC TRANSPORTER, MEMBRANE PROTEIN"/>
    <property type="match status" value="1"/>
</dbReference>
<keyword evidence="4 7" id="KW-1133">Transmembrane helix</keyword>
<evidence type="ECO:0000256" key="3">
    <source>
        <dbReference type="ARBA" id="ARBA00022692"/>
    </source>
</evidence>
<feature type="transmembrane region" description="Helical" evidence="7">
    <location>
        <begin position="431"/>
        <end position="451"/>
    </location>
</feature>
<gene>
    <name evidence="10" type="primary">ytrF_1</name>
    <name evidence="10" type="ORF">Pla110_32490</name>
</gene>
<dbReference type="KEGG" id="plon:Pla110_32490"/>
<dbReference type="RefSeq" id="WP_144996910.1">
    <property type="nucleotide sequence ID" value="NZ_CP036281.1"/>
</dbReference>
<evidence type="ECO:0000256" key="7">
    <source>
        <dbReference type="SAM" id="Phobius"/>
    </source>
</evidence>
<dbReference type="InterPro" id="IPR003838">
    <property type="entry name" value="ABC3_permease_C"/>
</dbReference>
<feature type="region of interest" description="Disordered" evidence="6">
    <location>
        <begin position="242"/>
        <end position="275"/>
    </location>
</feature>
<reference evidence="10 11" key="1">
    <citation type="submission" date="2019-02" db="EMBL/GenBank/DDBJ databases">
        <title>Deep-cultivation of Planctomycetes and their phenomic and genomic characterization uncovers novel biology.</title>
        <authorList>
            <person name="Wiegand S."/>
            <person name="Jogler M."/>
            <person name="Boedeker C."/>
            <person name="Pinto D."/>
            <person name="Vollmers J."/>
            <person name="Rivas-Marin E."/>
            <person name="Kohn T."/>
            <person name="Peeters S.H."/>
            <person name="Heuer A."/>
            <person name="Rast P."/>
            <person name="Oberbeckmann S."/>
            <person name="Bunk B."/>
            <person name="Jeske O."/>
            <person name="Meyerdierks A."/>
            <person name="Storesund J.E."/>
            <person name="Kallscheuer N."/>
            <person name="Luecker S."/>
            <person name="Lage O.M."/>
            <person name="Pohl T."/>
            <person name="Merkel B.J."/>
            <person name="Hornburger P."/>
            <person name="Mueller R.-W."/>
            <person name="Bruemmer F."/>
            <person name="Labrenz M."/>
            <person name="Spormann A.M."/>
            <person name="Op den Camp H."/>
            <person name="Overmann J."/>
            <person name="Amann R."/>
            <person name="Jetten M.S.M."/>
            <person name="Mascher T."/>
            <person name="Medema M.H."/>
            <person name="Devos D.P."/>
            <person name="Kaster A.-K."/>
            <person name="Ovreas L."/>
            <person name="Rohde M."/>
            <person name="Galperin M.Y."/>
            <person name="Jogler C."/>
        </authorList>
    </citation>
    <scope>NUCLEOTIDE SEQUENCE [LARGE SCALE GENOMIC DNA]</scope>
    <source>
        <strain evidence="10 11">Pla110</strain>
    </source>
</reference>
<dbReference type="PANTHER" id="PTHR43738:SF2">
    <property type="entry name" value="ABC TRANSPORTER PERMEASE"/>
    <property type="match status" value="1"/>
</dbReference>
<dbReference type="OrthoDB" id="9784014at2"/>
<dbReference type="AlphaFoldDB" id="A0A518CQJ8"/>
<dbReference type="EMBL" id="CP036281">
    <property type="protein sequence ID" value="QDU81507.1"/>
    <property type="molecule type" value="Genomic_DNA"/>
</dbReference>
<evidence type="ECO:0000256" key="2">
    <source>
        <dbReference type="ARBA" id="ARBA00022475"/>
    </source>
</evidence>
<evidence type="ECO:0000256" key="1">
    <source>
        <dbReference type="ARBA" id="ARBA00004651"/>
    </source>
</evidence>
<feature type="domain" description="MacB-like periplasmic core" evidence="9">
    <location>
        <begin position="18"/>
        <end position="205"/>
    </location>
</feature>
<dbReference type="Pfam" id="PF12704">
    <property type="entry name" value="MacB_PCD"/>
    <property type="match status" value="1"/>
</dbReference>
<accession>A0A518CQJ8</accession>
<evidence type="ECO:0000256" key="6">
    <source>
        <dbReference type="SAM" id="MobiDB-lite"/>
    </source>
</evidence>
<protein>
    <submittedName>
        <fullName evidence="10">ABC transporter permease YtrF</fullName>
    </submittedName>
</protein>
<feature type="domain" description="ABC3 transporter permease C-terminal" evidence="8">
    <location>
        <begin position="336"/>
        <end position="454"/>
    </location>
</feature>
<dbReference type="Pfam" id="PF02687">
    <property type="entry name" value="FtsX"/>
    <property type="match status" value="1"/>
</dbReference>
<feature type="transmembrane region" description="Helical" evidence="7">
    <location>
        <begin position="376"/>
        <end position="399"/>
    </location>
</feature>
<name>A0A518CQJ8_9PLAN</name>
<evidence type="ECO:0000256" key="5">
    <source>
        <dbReference type="ARBA" id="ARBA00023136"/>
    </source>
</evidence>
<dbReference type="Proteomes" id="UP000317178">
    <property type="component" value="Chromosome"/>
</dbReference>
<feature type="transmembrane region" description="Helical" evidence="7">
    <location>
        <begin position="21"/>
        <end position="42"/>
    </location>
</feature>
<sequence length="461" mass="50716">MSLIQIAWKSIRQRSLASSLTAFNMALGVMLMVTVLVFYGVIERSFRQSGAHYQLVVGPKGSKVDLVLSSVYRVSPPIENLPYLYYKQLKEDPRVEEAIPVALGDVTEEGSFPIVGTVSRYFELPYASGKKFRVKARNGFSGSFDAIVGAEVARTNGWDVGAKFKLVHGGADTGHTHDEEFEVVDILGRTGTPNDRTVFVNLKGFYLVSGHEKPVEESIAQLEKFYPAGIPGGEKRIKELREHAASEAAHHDHDHGDDDGHDHGHDHGHSHNHGLPDELKEVTSVFLMMKDQDDYMAYSFMNELKTGFQAQAVNPVQVMTDLMESLIGNVQKMMLVLIGLIIIVSGIGIFVSIYNSMADRRKEIAIMRSLGAQRQTIFAIILTESILLCLGGGILGLLLGHGLFYFGAPIIENNTGLVIERFAFEPLELTLFPVLLVLAALIGFLPGITAYRTNVADVLSE</sequence>